<protein>
    <recommendedName>
        <fullName evidence="1">DNA-directed RNA polymerases I, II, and III subunit RPABC5</fullName>
    </recommendedName>
</protein>
<dbReference type="Proteomes" id="UP000681720">
    <property type="component" value="Unassembled WGS sequence"/>
</dbReference>
<evidence type="ECO:0000313" key="6">
    <source>
        <dbReference type="EMBL" id="CAF5185222.1"/>
    </source>
</evidence>
<dbReference type="GO" id="GO:0006366">
    <property type="term" value="P:transcription by RNA polymerase II"/>
    <property type="evidence" value="ECO:0007669"/>
    <property type="project" value="TreeGrafter"/>
</dbReference>
<dbReference type="InterPro" id="IPR023580">
    <property type="entry name" value="RNA_pol_su_RPB10"/>
</dbReference>
<dbReference type="GO" id="GO:0005666">
    <property type="term" value="C:RNA polymerase III complex"/>
    <property type="evidence" value="ECO:0007669"/>
    <property type="project" value="TreeGrafter"/>
</dbReference>
<dbReference type="GO" id="GO:0006360">
    <property type="term" value="P:transcription by RNA polymerase I"/>
    <property type="evidence" value="ECO:0007669"/>
    <property type="project" value="TreeGrafter"/>
</dbReference>
<gene>
    <name evidence="6" type="ORF">GIL414_LOCUS70746</name>
</gene>
<dbReference type="GO" id="GO:0008270">
    <property type="term" value="F:zinc ion binding"/>
    <property type="evidence" value="ECO:0007669"/>
    <property type="project" value="TreeGrafter"/>
</dbReference>
<keyword evidence="2" id="KW-0240">DNA-directed RNA polymerase</keyword>
<evidence type="ECO:0000256" key="4">
    <source>
        <dbReference type="ARBA" id="ARBA00022833"/>
    </source>
</evidence>
<dbReference type="PANTHER" id="PTHR23431">
    <property type="entry name" value="DNA-DIRECTED RNA POLYMERASES I, II, AND III SUBUNIT RPABC5 FAMILY MEMBER"/>
    <property type="match status" value="1"/>
</dbReference>
<dbReference type="SUPFAM" id="SSF46924">
    <property type="entry name" value="RNA polymerase subunit RPB10"/>
    <property type="match status" value="1"/>
</dbReference>
<dbReference type="GO" id="GO:0003899">
    <property type="term" value="F:DNA-directed RNA polymerase activity"/>
    <property type="evidence" value="ECO:0007669"/>
    <property type="project" value="InterPro"/>
</dbReference>
<dbReference type="InterPro" id="IPR000268">
    <property type="entry name" value="RPABC5/Rpb10"/>
</dbReference>
<reference evidence="6" key="1">
    <citation type="submission" date="2021-02" db="EMBL/GenBank/DDBJ databases">
        <authorList>
            <person name="Nowell W R."/>
        </authorList>
    </citation>
    <scope>NUCLEOTIDE SEQUENCE</scope>
</reference>
<feature type="non-terminal residue" evidence="6">
    <location>
        <position position="166"/>
    </location>
</feature>
<dbReference type="PANTHER" id="PTHR23431:SF3">
    <property type="entry name" value="DNA-DIRECTED RNA POLYMERASES I, II, AND III SUBUNIT RPABC5"/>
    <property type="match status" value="1"/>
</dbReference>
<evidence type="ECO:0000256" key="5">
    <source>
        <dbReference type="ARBA" id="ARBA00023163"/>
    </source>
</evidence>
<evidence type="ECO:0000256" key="3">
    <source>
        <dbReference type="ARBA" id="ARBA00022723"/>
    </source>
</evidence>
<dbReference type="GO" id="GO:0005665">
    <property type="term" value="C:RNA polymerase II, core complex"/>
    <property type="evidence" value="ECO:0007669"/>
    <property type="project" value="TreeGrafter"/>
</dbReference>
<organism evidence="6 7">
    <name type="scientific">Rotaria magnacalcarata</name>
    <dbReference type="NCBI Taxonomy" id="392030"/>
    <lineage>
        <taxon>Eukaryota</taxon>
        <taxon>Metazoa</taxon>
        <taxon>Spiralia</taxon>
        <taxon>Gnathifera</taxon>
        <taxon>Rotifera</taxon>
        <taxon>Eurotatoria</taxon>
        <taxon>Bdelloidea</taxon>
        <taxon>Philodinida</taxon>
        <taxon>Philodinidae</taxon>
        <taxon>Rotaria</taxon>
    </lineage>
</organism>
<dbReference type="EMBL" id="CAJOBJ010332883">
    <property type="protein sequence ID" value="CAF5185222.1"/>
    <property type="molecule type" value="Genomic_DNA"/>
</dbReference>
<keyword evidence="5" id="KW-0804">Transcription</keyword>
<keyword evidence="4" id="KW-0862">Zinc</keyword>
<keyword evidence="3" id="KW-0479">Metal-binding</keyword>
<dbReference type="Gene3D" id="1.10.10.60">
    <property type="entry name" value="Homeodomain-like"/>
    <property type="match status" value="1"/>
</dbReference>
<evidence type="ECO:0000256" key="2">
    <source>
        <dbReference type="ARBA" id="ARBA00022478"/>
    </source>
</evidence>
<feature type="non-terminal residue" evidence="6">
    <location>
        <position position="1"/>
    </location>
</feature>
<sequence length="166" mass="19229">CEYTEGDALDTLGLRRYCCRRMLLSHVDLIEKLLNYTPLENMTNLSDNIIKVFLTKQVLALKDSDISLSLVAQGVQCYKEEVRCHVQSLSPALFQLSINKDNTTTIRIDPTIDICDNFLARRCHNTVKICDKLHLCREFGHCKIPQCRFPHDFTRGQNRRIVQQMN</sequence>
<evidence type="ECO:0000313" key="7">
    <source>
        <dbReference type="Proteomes" id="UP000681720"/>
    </source>
</evidence>
<name>A0A8S3HPT4_9BILA</name>
<accession>A0A8S3HPT4</accession>
<dbReference type="AlphaFoldDB" id="A0A8S3HPT4"/>
<proteinExistence type="predicted"/>
<evidence type="ECO:0000256" key="1">
    <source>
        <dbReference type="ARBA" id="ARBA00020813"/>
    </source>
</evidence>
<comment type="caution">
    <text evidence="6">The sequence shown here is derived from an EMBL/GenBank/DDBJ whole genome shotgun (WGS) entry which is preliminary data.</text>
</comment>
<dbReference type="Pfam" id="PF01194">
    <property type="entry name" value="RNA_pol_N"/>
    <property type="match status" value="1"/>
</dbReference>
<dbReference type="GO" id="GO:0003677">
    <property type="term" value="F:DNA binding"/>
    <property type="evidence" value="ECO:0007669"/>
    <property type="project" value="InterPro"/>
</dbReference>
<dbReference type="GO" id="GO:0042797">
    <property type="term" value="P:tRNA transcription by RNA polymerase III"/>
    <property type="evidence" value="ECO:0007669"/>
    <property type="project" value="TreeGrafter"/>
</dbReference>
<dbReference type="GO" id="GO:0005736">
    <property type="term" value="C:RNA polymerase I complex"/>
    <property type="evidence" value="ECO:0007669"/>
    <property type="project" value="TreeGrafter"/>
</dbReference>